<dbReference type="SMART" id="SM00382">
    <property type="entry name" value="AAA"/>
    <property type="match status" value="1"/>
</dbReference>
<dbReference type="InterPro" id="IPR027417">
    <property type="entry name" value="P-loop_NTPase"/>
</dbReference>
<evidence type="ECO:0000256" key="6">
    <source>
        <dbReference type="ARBA" id="ARBA00022989"/>
    </source>
</evidence>
<dbReference type="CDD" id="cd18582">
    <property type="entry name" value="ABC_6TM_ATM1_ABCB7"/>
    <property type="match status" value="1"/>
</dbReference>
<feature type="domain" description="ABC transmembrane type-1" evidence="10">
    <location>
        <begin position="45"/>
        <end position="331"/>
    </location>
</feature>
<evidence type="ECO:0000256" key="2">
    <source>
        <dbReference type="ARBA" id="ARBA00022448"/>
    </source>
</evidence>
<dbReference type="PROSITE" id="PS00211">
    <property type="entry name" value="ABC_TRANSPORTER_1"/>
    <property type="match status" value="1"/>
</dbReference>
<feature type="transmembrane region" description="Helical" evidence="8">
    <location>
        <begin position="44"/>
        <end position="69"/>
    </location>
</feature>
<evidence type="ECO:0000256" key="7">
    <source>
        <dbReference type="ARBA" id="ARBA00023136"/>
    </source>
</evidence>
<dbReference type="InterPro" id="IPR003439">
    <property type="entry name" value="ABC_transporter-like_ATP-bd"/>
</dbReference>
<feature type="transmembrane region" description="Helical" evidence="8">
    <location>
        <begin position="188"/>
        <end position="206"/>
    </location>
</feature>
<dbReference type="InterPro" id="IPR011527">
    <property type="entry name" value="ABC1_TM_dom"/>
</dbReference>
<dbReference type="InterPro" id="IPR017871">
    <property type="entry name" value="ABC_transporter-like_CS"/>
</dbReference>
<keyword evidence="6 8" id="KW-1133">Transmembrane helix</keyword>
<dbReference type="Gene3D" id="3.40.50.300">
    <property type="entry name" value="P-loop containing nucleotide triphosphate hydrolases"/>
    <property type="match status" value="1"/>
</dbReference>
<keyword evidence="5 11" id="KW-0067">ATP-binding</keyword>
<feature type="domain" description="ABC transporter" evidence="9">
    <location>
        <begin position="365"/>
        <end position="599"/>
    </location>
</feature>
<evidence type="ECO:0000259" key="9">
    <source>
        <dbReference type="PROSITE" id="PS50893"/>
    </source>
</evidence>
<dbReference type="GO" id="GO:0006879">
    <property type="term" value="P:intracellular iron ion homeostasis"/>
    <property type="evidence" value="ECO:0007669"/>
    <property type="project" value="TreeGrafter"/>
</dbReference>
<dbReference type="InterPro" id="IPR036640">
    <property type="entry name" value="ABC1_TM_sf"/>
</dbReference>
<dbReference type="InterPro" id="IPR003593">
    <property type="entry name" value="AAA+_ATPase"/>
</dbReference>
<dbReference type="CDD" id="cd03253">
    <property type="entry name" value="ABCC_ATM1_transporter"/>
    <property type="match status" value="1"/>
</dbReference>
<dbReference type="Pfam" id="PF00005">
    <property type="entry name" value="ABC_tran"/>
    <property type="match status" value="1"/>
</dbReference>
<accession>A0A1H7FHC2</accession>
<feature type="transmembrane region" description="Helical" evidence="8">
    <location>
        <begin position="270"/>
        <end position="293"/>
    </location>
</feature>
<dbReference type="PROSITE" id="PS50929">
    <property type="entry name" value="ABC_TM1F"/>
    <property type="match status" value="1"/>
</dbReference>
<dbReference type="GO" id="GO:0005886">
    <property type="term" value="C:plasma membrane"/>
    <property type="evidence" value="ECO:0007669"/>
    <property type="project" value="UniProtKB-SubCell"/>
</dbReference>
<evidence type="ECO:0000259" key="10">
    <source>
        <dbReference type="PROSITE" id="PS50929"/>
    </source>
</evidence>
<keyword evidence="7 8" id="KW-0472">Membrane</keyword>
<dbReference type="SUPFAM" id="SSF52540">
    <property type="entry name" value="P-loop containing nucleoside triphosphate hydrolases"/>
    <property type="match status" value="1"/>
</dbReference>
<dbReference type="GO" id="GO:0140359">
    <property type="term" value="F:ABC-type transporter activity"/>
    <property type="evidence" value="ECO:0007669"/>
    <property type="project" value="InterPro"/>
</dbReference>
<name>A0A1H7FHC2_9GAMM</name>
<dbReference type="Pfam" id="PF00664">
    <property type="entry name" value="ABC_membrane"/>
    <property type="match status" value="1"/>
</dbReference>
<feature type="transmembrane region" description="Helical" evidence="8">
    <location>
        <begin position="81"/>
        <end position="101"/>
    </location>
</feature>
<dbReference type="PANTHER" id="PTHR24221">
    <property type="entry name" value="ATP-BINDING CASSETTE SUB-FAMILY B"/>
    <property type="match status" value="1"/>
</dbReference>
<keyword evidence="4" id="KW-0547">Nucleotide-binding</keyword>
<dbReference type="FunFam" id="3.40.50.300:FF:000186">
    <property type="entry name" value="ATP-binding cassette sub-family B member 7, mitochondrial"/>
    <property type="match status" value="1"/>
</dbReference>
<dbReference type="Gene3D" id="1.20.1560.10">
    <property type="entry name" value="ABC transporter type 1, transmembrane domain"/>
    <property type="match status" value="1"/>
</dbReference>
<dbReference type="SUPFAM" id="SSF90123">
    <property type="entry name" value="ABC transporter transmembrane region"/>
    <property type="match status" value="1"/>
</dbReference>
<reference evidence="12" key="1">
    <citation type="submission" date="2016-10" db="EMBL/GenBank/DDBJ databases">
        <authorList>
            <person name="Varghese N."/>
            <person name="Submissions S."/>
        </authorList>
    </citation>
    <scope>NUCLEOTIDE SEQUENCE [LARGE SCALE GENOMIC DNA]</scope>
    <source>
        <strain evidence="12">DSM 241</strain>
    </source>
</reference>
<evidence type="ECO:0000256" key="3">
    <source>
        <dbReference type="ARBA" id="ARBA00022692"/>
    </source>
</evidence>
<dbReference type="EMBL" id="FOAA01000001">
    <property type="protein sequence ID" value="SEK25523.1"/>
    <property type="molecule type" value="Genomic_DNA"/>
</dbReference>
<protein>
    <submittedName>
        <fullName evidence="11">ATP-binding cassette, subfamily B</fullName>
    </submittedName>
</protein>
<feature type="transmembrane region" description="Helical" evidence="8">
    <location>
        <begin position="305"/>
        <end position="326"/>
    </location>
</feature>
<proteinExistence type="predicted"/>
<evidence type="ECO:0000256" key="4">
    <source>
        <dbReference type="ARBA" id="ARBA00022741"/>
    </source>
</evidence>
<evidence type="ECO:0000256" key="1">
    <source>
        <dbReference type="ARBA" id="ARBA00004651"/>
    </source>
</evidence>
<keyword evidence="12" id="KW-1185">Reference proteome</keyword>
<keyword evidence="3 8" id="KW-0812">Transmembrane</keyword>
<evidence type="ECO:0000256" key="5">
    <source>
        <dbReference type="ARBA" id="ARBA00022840"/>
    </source>
</evidence>
<evidence type="ECO:0000313" key="12">
    <source>
        <dbReference type="Proteomes" id="UP000199256"/>
    </source>
</evidence>
<sequence>MLHEPDIAVDAVRYRSDYAYSDQRVNWRILLSLIPYLMEFRGRVILALGLLTLAKLANVLVPVALKYIVDHFESSPETAVMVVPVALLVAYGLLRFGTVFFSELRDAVFARVAERAMRRVSLQVFEHLHRMDLGFHLSRRTGGLARDIERGTSGISFLLRFTLFNILPTLLEIGMVAVILFLVLSPGFAVTMVLAVAIYIAFSVIVTEWRNRFVRQANQMDNRSNTRAVDSLLNFETVKYFGNEGYEAGRYDTDLEAWETARMNNRLSLAALNSGQAFIIAGAITVMMVMASTQVAQGKMTLGDLVMVNAYMIQLFIPLNFLGFVYREIRESLINIERVFRLMDQPPRVVDRPDARPLVPDGGEVAFEGVSFGYGADRQVLHEVSFRVPAGHKLALVGSSGAGKSTIARLLFRFYDVDGGRITIHGQDIREVTQDSLRAAIGVVPQDTVLFNDTIYYNIAYGRPDAPPEEVHRAARLAHLEEFIQRLPEGFDTVVGERGLKLSGGEKQRIAIARVILKDPSILVLDEATSSLDSHSEQAILGALREIARERTTLAIAHRLSTVEDADTILVLEHGRVVEQGTHEALLGANGAYAALWRRQQRGEG</sequence>
<dbReference type="AlphaFoldDB" id="A0A1H7FHC2"/>
<dbReference type="InterPro" id="IPR039421">
    <property type="entry name" value="Type_1_exporter"/>
</dbReference>
<keyword evidence="2" id="KW-0813">Transport</keyword>
<dbReference type="PROSITE" id="PS50893">
    <property type="entry name" value="ABC_TRANSPORTER_2"/>
    <property type="match status" value="1"/>
</dbReference>
<gene>
    <name evidence="11" type="ORF">SAMN05444515_101240</name>
</gene>
<evidence type="ECO:0000313" key="11">
    <source>
        <dbReference type="EMBL" id="SEK25523.1"/>
    </source>
</evidence>
<evidence type="ECO:0000256" key="8">
    <source>
        <dbReference type="SAM" id="Phobius"/>
    </source>
</evidence>
<dbReference type="GO" id="GO:0005524">
    <property type="term" value="F:ATP binding"/>
    <property type="evidence" value="ECO:0007669"/>
    <property type="project" value="UniProtKB-KW"/>
</dbReference>
<dbReference type="STRING" id="1396821.SAMN05444515_101240"/>
<dbReference type="PANTHER" id="PTHR24221:SF402">
    <property type="entry name" value="IRON-SULFUR CLUSTERS TRANSPORTER ABCB7, MITOCHONDRIAL"/>
    <property type="match status" value="1"/>
</dbReference>
<dbReference type="GO" id="GO:0016887">
    <property type="term" value="F:ATP hydrolysis activity"/>
    <property type="evidence" value="ECO:0007669"/>
    <property type="project" value="InterPro"/>
</dbReference>
<organism evidence="11 12">
    <name type="scientific">Ectothiorhodospira marina</name>
    <dbReference type="NCBI Taxonomy" id="1396821"/>
    <lineage>
        <taxon>Bacteria</taxon>
        <taxon>Pseudomonadati</taxon>
        <taxon>Pseudomonadota</taxon>
        <taxon>Gammaproteobacteria</taxon>
        <taxon>Chromatiales</taxon>
        <taxon>Ectothiorhodospiraceae</taxon>
        <taxon>Ectothiorhodospira</taxon>
    </lineage>
</organism>
<comment type="subcellular location">
    <subcellularLocation>
        <location evidence="1">Cell membrane</location>
        <topology evidence="1">Multi-pass membrane protein</topology>
    </subcellularLocation>
</comment>
<feature type="transmembrane region" description="Helical" evidence="8">
    <location>
        <begin position="157"/>
        <end position="182"/>
    </location>
</feature>
<dbReference type="Proteomes" id="UP000199256">
    <property type="component" value="Unassembled WGS sequence"/>
</dbReference>